<proteinExistence type="predicted"/>
<protein>
    <submittedName>
        <fullName evidence="2">Metallophosphoesterase</fullName>
    </submittedName>
</protein>
<dbReference type="Pfam" id="PF00149">
    <property type="entry name" value="Metallophos"/>
    <property type="match status" value="1"/>
</dbReference>
<gene>
    <name evidence="2" type="ORF">HGG76_27050</name>
</gene>
<accession>A0A7X6JD22</accession>
<dbReference type="EMBL" id="JAAXZB010000005">
    <property type="protein sequence ID" value="NKW11262.1"/>
    <property type="molecule type" value="Genomic_DNA"/>
</dbReference>
<dbReference type="GO" id="GO:0016787">
    <property type="term" value="F:hydrolase activity"/>
    <property type="evidence" value="ECO:0007669"/>
    <property type="project" value="InterPro"/>
</dbReference>
<dbReference type="InterPro" id="IPR004843">
    <property type="entry name" value="Calcineurin-like_PHP"/>
</dbReference>
<organism evidence="2 3">
    <name type="scientific">Brucella tritici</name>
    <dbReference type="NCBI Taxonomy" id="94626"/>
    <lineage>
        <taxon>Bacteria</taxon>
        <taxon>Pseudomonadati</taxon>
        <taxon>Pseudomonadota</taxon>
        <taxon>Alphaproteobacteria</taxon>
        <taxon>Hyphomicrobiales</taxon>
        <taxon>Brucellaceae</taxon>
        <taxon>Brucella/Ochrobactrum group</taxon>
        <taxon>Brucella</taxon>
    </lineage>
</organism>
<dbReference type="InterPro" id="IPR029052">
    <property type="entry name" value="Metallo-depent_PP-like"/>
</dbReference>
<comment type="caution">
    <text evidence="2">The sequence shown here is derived from an EMBL/GenBank/DDBJ whole genome shotgun (WGS) entry which is preliminary data.</text>
</comment>
<evidence type="ECO:0000259" key="1">
    <source>
        <dbReference type="Pfam" id="PF00149"/>
    </source>
</evidence>
<evidence type="ECO:0000313" key="2">
    <source>
        <dbReference type="EMBL" id="NKW11262.1"/>
    </source>
</evidence>
<dbReference type="AlphaFoldDB" id="A0A7X6JD22"/>
<dbReference type="Proteomes" id="UP000558475">
    <property type="component" value="Unassembled WGS sequence"/>
</dbReference>
<evidence type="ECO:0000313" key="3">
    <source>
        <dbReference type="Proteomes" id="UP000558475"/>
    </source>
</evidence>
<dbReference type="PANTHER" id="PTHR37844:SF2">
    <property type="entry name" value="SER_THR PROTEIN PHOSPHATASE SUPERFAMILY (AFU_ORTHOLOGUE AFUA_1G14840)"/>
    <property type="match status" value="1"/>
</dbReference>
<name>A0A7X6JD22_9HYPH</name>
<feature type="domain" description="Calcineurin-like phosphoesterase" evidence="1">
    <location>
        <begin position="1"/>
        <end position="233"/>
    </location>
</feature>
<reference evidence="2 3" key="1">
    <citation type="submission" date="2020-04" db="EMBL/GenBank/DDBJ databases">
        <title>Whole genome sequencing of clinical and environmental type strains of Ochrobactrum.</title>
        <authorList>
            <person name="Dharne M."/>
        </authorList>
    </citation>
    <scope>NUCLEOTIDE SEQUENCE [LARGE SCALE GENOMIC DNA]</scope>
    <source>
        <strain evidence="2 3">DSM 13340</strain>
    </source>
</reference>
<dbReference type="PANTHER" id="PTHR37844">
    <property type="entry name" value="SER/THR PROTEIN PHOSPHATASE SUPERFAMILY (AFU_ORTHOLOGUE AFUA_1G14840)"/>
    <property type="match status" value="1"/>
</dbReference>
<sequence>MRLWVWSDIHDEIAGSITLPPRPDADAITIAGDLGHARRIGDIAKYYIDYYDMSIVYVAGNHEFYRQETMAKAIADIEYAQQRSIDEGWKHPFHFLNRDTLVIGETRFLGATLWVDMALGAISQQDRIWRLHEAVSALNDFHLIKTAKNKVFRPADMIDLFRKDSAYIREQLMQPFDGQTIVLTHHMPHPDCTPAIYKNDKHNYLFASSEKPFGELLHSDFAPDLWICGHTHEAFDIEVGHTRIVCNPHGYDHEYGRNGFRWGFVVDTDDLRPQPSRSL</sequence>
<dbReference type="SUPFAM" id="SSF56300">
    <property type="entry name" value="Metallo-dependent phosphatases"/>
    <property type="match status" value="1"/>
</dbReference>
<dbReference type="Gene3D" id="3.60.21.10">
    <property type="match status" value="1"/>
</dbReference>